<protein>
    <submittedName>
        <fullName evidence="2">Uncharacterized protein</fullName>
    </submittedName>
</protein>
<keyword evidence="3" id="KW-1185">Reference proteome</keyword>
<dbReference type="OrthoDB" id="1524522at2"/>
<feature type="chain" id="PRO_5016900171" evidence="1">
    <location>
        <begin position="21"/>
        <end position="121"/>
    </location>
</feature>
<proteinExistence type="predicted"/>
<feature type="signal peptide" evidence="1">
    <location>
        <begin position="1"/>
        <end position="20"/>
    </location>
</feature>
<evidence type="ECO:0000313" key="3">
    <source>
        <dbReference type="Proteomes" id="UP000253209"/>
    </source>
</evidence>
<sequence>MKKLLITFTFLIIALGNANAQHNFSLTEFKEKLGKIDTLCDKVFSVNIVSDTLTILAMGGKPPHQKYNIAAKGDKVNMDFTNIKGKRVCIIGPFVNYKGRPQVTATRADQFVVDTLPKRDK</sequence>
<keyword evidence="1" id="KW-0732">Signal</keyword>
<dbReference type="RefSeq" id="WP_114005967.1">
    <property type="nucleotide sequence ID" value="NZ_QGDC01000008.1"/>
</dbReference>
<dbReference type="EMBL" id="QGDC01000008">
    <property type="protein sequence ID" value="RCH54042.1"/>
    <property type="molecule type" value="Genomic_DNA"/>
</dbReference>
<evidence type="ECO:0000256" key="1">
    <source>
        <dbReference type="SAM" id="SignalP"/>
    </source>
</evidence>
<gene>
    <name evidence="2" type="ORF">DJ568_14235</name>
</gene>
<accession>A0A367GKP3</accession>
<reference evidence="2 3" key="1">
    <citation type="submission" date="2018-05" db="EMBL/GenBank/DDBJ databases">
        <title>Mucilaginibacter hurinus sp. nov., isolated from briquette warehouse soil.</title>
        <authorList>
            <person name="Choi L."/>
        </authorList>
    </citation>
    <scope>NUCLEOTIDE SEQUENCE [LARGE SCALE GENOMIC DNA]</scope>
    <source>
        <strain evidence="2 3">ZR32</strain>
    </source>
</reference>
<dbReference type="AlphaFoldDB" id="A0A367GKP3"/>
<dbReference type="Proteomes" id="UP000253209">
    <property type="component" value="Unassembled WGS sequence"/>
</dbReference>
<name>A0A367GKP3_9SPHI</name>
<organism evidence="2 3">
    <name type="scientific">Mucilaginibacter hurinus</name>
    <dbReference type="NCBI Taxonomy" id="2201324"/>
    <lineage>
        <taxon>Bacteria</taxon>
        <taxon>Pseudomonadati</taxon>
        <taxon>Bacteroidota</taxon>
        <taxon>Sphingobacteriia</taxon>
        <taxon>Sphingobacteriales</taxon>
        <taxon>Sphingobacteriaceae</taxon>
        <taxon>Mucilaginibacter</taxon>
    </lineage>
</organism>
<comment type="caution">
    <text evidence="2">The sequence shown here is derived from an EMBL/GenBank/DDBJ whole genome shotgun (WGS) entry which is preliminary data.</text>
</comment>
<evidence type="ECO:0000313" key="2">
    <source>
        <dbReference type="EMBL" id="RCH54042.1"/>
    </source>
</evidence>